<dbReference type="InterPro" id="IPR016035">
    <property type="entry name" value="Acyl_Trfase/lysoPLipase"/>
</dbReference>
<dbReference type="SUPFAM" id="SSF51735">
    <property type="entry name" value="NAD(P)-binding Rossmann-fold domains"/>
    <property type="match status" value="2"/>
</dbReference>
<dbReference type="SUPFAM" id="SSF53901">
    <property type="entry name" value="Thiolase-like"/>
    <property type="match status" value="1"/>
</dbReference>
<dbReference type="PROSITE" id="PS52004">
    <property type="entry name" value="KS3_2"/>
    <property type="match status" value="1"/>
</dbReference>
<evidence type="ECO:0000256" key="5">
    <source>
        <dbReference type="ARBA" id="ARBA00022553"/>
    </source>
</evidence>
<dbReference type="Pfam" id="PF00550">
    <property type="entry name" value="PP-binding"/>
    <property type="match status" value="2"/>
</dbReference>
<proteinExistence type="inferred from homology"/>
<dbReference type="InterPro" id="IPR020845">
    <property type="entry name" value="AMP-binding_CS"/>
</dbReference>
<dbReference type="Gene3D" id="3.30.70.3290">
    <property type="match status" value="1"/>
</dbReference>
<comment type="cofactor">
    <cofactor evidence="1">
        <name>pantetheine 4'-phosphate</name>
        <dbReference type="ChEBI" id="CHEBI:47942"/>
    </cofactor>
</comment>
<dbReference type="InterPro" id="IPR014043">
    <property type="entry name" value="Acyl_transferase_dom"/>
</dbReference>
<dbReference type="Gene3D" id="3.40.47.10">
    <property type="match status" value="1"/>
</dbReference>
<dbReference type="InterPro" id="IPR016039">
    <property type="entry name" value="Thiolase-like"/>
</dbReference>
<dbReference type="PATRIC" id="fig|466.6.peg.2895"/>
<dbReference type="SMART" id="SM00823">
    <property type="entry name" value="PKS_PP"/>
    <property type="match status" value="2"/>
</dbReference>
<dbReference type="EMBL" id="LNYL01000050">
    <property type="protein sequence ID" value="KTD24624.1"/>
    <property type="molecule type" value="Genomic_DNA"/>
</dbReference>
<dbReference type="Gene3D" id="3.40.366.10">
    <property type="entry name" value="Malonyl-Coenzyme A Acyl Carrier Protein, domain 2"/>
    <property type="match status" value="1"/>
</dbReference>
<dbReference type="NCBIfam" id="TIGR01733">
    <property type="entry name" value="AA-adenyl-dom"/>
    <property type="match status" value="1"/>
</dbReference>
<dbReference type="CDD" id="cd05930">
    <property type="entry name" value="A_NRPS"/>
    <property type="match status" value="1"/>
</dbReference>
<dbReference type="SMART" id="SM00825">
    <property type="entry name" value="PKS_KS"/>
    <property type="match status" value="1"/>
</dbReference>
<dbReference type="Pfam" id="PF00698">
    <property type="entry name" value="Acyl_transf_1"/>
    <property type="match status" value="1"/>
</dbReference>
<dbReference type="InterPro" id="IPR025110">
    <property type="entry name" value="AMP-bd_C"/>
</dbReference>
<comment type="pathway">
    <text evidence="2">Lipid metabolism; fatty acid biosynthesis.</text>
</comment>
<feature type="domain" description="Ketosynthase family 3 (KS3)" evidence="8">
    <location>
        <begin position="611"/>
        <end position="1030"/>
    </location>
</feature>
<evidence type="ECO:0000259" key="8">
    <source>
        <dbReference type="PROSITE" id="PS52004"/>
    </source>
</evidence>
<dbReference type="OrthoDB" id="9778690at2"/>
<dbReference type="InterPro" id="IPR045851">
    <property type="entry name" value="AMP-bd_C_sf"/>
</dbReference>
<dbReference type="Pfam" id="PF00109">
    <property type="entry name" value="ketoacyl-synt"/>
    <property type="match status" value="1"/>
</dbReference>
<dbReference type="GO" id="GO:0004312">
    <property type="term" value="F:fatty acid synthase activity"/>
    <property type="evidence" value="ECO:0007669"/>
    <property type="project" value="TreeGrafter"/>
</dbReference>
<sequence length="2325" mass="260556">MTQDQLGFNQTVVGLFELQVQETPNLIAVQDKHIAYSYQELNEKANQYAHWLVKKNIKQGEFVAILLEPSVEFIVCILAIIKVGAIYVPLDTRAPQTRLKTITNDFNPKLIITSENYKIRLKNKVNISLIKNIQLECIRYDKLNLDRAINPSSPIYLMYTSGSTGKPKGILIPHQAVVNLTKVDNYANITKGTIIGQFSNLAFDACTFEIWSALLNGAVLSIIPLSARTDHIELKKHLQKQQITCLFLPTGYFHQLIKSFPKTLNAVEIIVIGGEQANAALIKNFLHYRKMNQLPLILINGYGPTEATTFTCRHIMTEESDFDDEELMSIGRPIRNVETYVLDEYGNRATEGELYISGINLALGYFSNENKEHNAFSINPFEQNEPYKRLYKTGDRVKYLPSGKLFCLGRLDDQVKVGGFRIHLSEIENELMKHEAISLAAVVVEIGGGAHKMLTAYLVLSSQRTLIHANDLRAFLSLHLPSYMLPSKYVVVDELPLTLVGKVDKKNLDKLPHTDLYFHIDTSSSSAIEEAVKKIWEHLLNRSNIDIHRNLFELGANSLLMLEACARINEELKTDLQITQMVTHPTISRLSRFIEGDIDVLAEQKHPVADFSEIAIIGMSCRFPKADSVEEFWENLCQSKVCLERFTEEQITQKPHVVPVRGILSNIEEFDANFFGFSPMDASIADPQQRLFLECVWEALERAAVVPSQVGNKISVFAGAADSTYLHENLQKNSWVQQELDRFHQRIATSLGMLSTQVSYRLNLKGRSLNVNTACSTGLVAVAQACQELMTRTSDIALAGAISIVVPQKEGYVYKQGGIESADGCCRPFESRADGTVFSNGVGVVVLKRLEDALADNDTIFAVIKGVGINNDGSDKLGYTAPSVNGQIECIREALLHSKVKAKEIGYIEAHGTATSLGDAVEVEALSTVFREQTSKKQYCALGSVKGNIGHTDVASGIAGLMKAALCLFHKKIPPMPNFEQYNPHIQFEESPFFVNSQLIEWRKESTHPLYAGVSSFGVGGTNVHMILSEHVSTPVHLDEVSESLVVLSAKTEKALQQNIEKMTNFLSNSEDNVSLADIAYTLQTGRETFEWRCFCVGKTREEVIKNLPLSPISCCDMAIHPSIVFMFPGQGMQYPQMAAELMLKIPFFSSLVQRGIAIAKSYLDIDLLEIINNPSDARLNQTQYAQPALFIIEYALAHLLIHYGITPSAVIGHSLGEYVAACIAGVFSFEEAIALVCQRGFLMASAPAGEMLAIECTREELSSYLEYTELALHNSTTHFVVAGKAAEINQLEKILLEAEKPFRKLKVNHSFHSQSMEGIEQPLKDLFVNFTLSAPQIPMISNVTGTWLSAKEAMDPHYWYTHLRHTVQFCKGIETLLEDSHPLFLEVGPGQSLNVFLKDIASSHKKEVVSTSTLMANYALKSEFNQLIAAIGMVWQQGIRINWLTFHEEASRRHTPLPTYAFQKQKYWIDPDVKTKRLDNKPTFYKPIWSQQLVCPFELSDTTTKSLQDNTWIIFKDKLGIADQVITFLKKKNTSPIVIEMGELYFEEKSRYFKINPANKDHYKKLFSALRDKLRNPIVLHCFTCANTGDGMLSYKEIDAQLELGFFSILYLAQSYLECIGDQTVLKTLILSTGTQQVVGSENVSPINAGLIGPCRVLSKEHSFMQCKLLDITLNDPLFSSQNFLSLLFGVCLNEAWNASHSVVAYRNNYRWDLTYELAKSYSSAFRFKDNGTYLITGGLGGIVLMLCEAITKSIKKPRFILLSRSAMIPEEEWDSALQDPSHVFHQKISHLKKMQILGAQFIFHQVDVTDFESLSLIINHYTSAEKIHGVIHGAGVAGGGLMVLKSKKEAQEILLPKIHGTYNLAKIFQDYPLDFVVLLSSIAAITGEPGQIDYCAANACLDAFAVSKLFSSSFVLSINWNTWRDIGMAVDAARIYKENFLNRGNDISSAQGQQLFLQAMQRQDANLIISNFDIDYYSTKDNGKIVEEKHALPKTSRQNVKTSVAYVPPNNAIENQLAGLWQESLGIEQIGINDDFFVLGGHSLKAINLIEKINKNFNCNLPATQIYHDPTIKQLCKTILKTTENRLSYTPILLKKGEEHFPYLFLGHPISGLMNCYQSLVSQSELPMSIYGIQDPSIEANELLYNSLAAMVDDYFSMIRKIQPTGPYFLLGYSFGGNILFEIASKLLKQGEKVNLLALIDSWAIKSPALKNETYFKLYFKEASGLSDEITNLAWKREQLSLAHSISKLDHEMLLFKASYLSDIYRTIDDPTNGWAKYNKGKIICHALEGNHDTVMNANNSKIILQLIEQYLKERYGIANEVL</sequence>
<dbReference type="Pfam" id="PF13193">
    <property type="entry name" value="AMP-binding_C"/>
    <property type="match status" value="1"/>
</dbReference>
<dbReference type="Gene3D" id="3.40.50.980">
    <property type="match status" value="2"/>
</dbReference>
<dbReference type="InterPro" id="IPR020806">
    <property type="entry name" value="PKS_PP-bd"/>
</dbReference>
<keyword evidence="6" id="KW-0808">Transferase</keyword>
<dbReference type="InterPro" id="IPR009081">
    <property type="entry name" value="PP-bd_ACP"/>
</dbReference>
<dbReference type="SUPFAM" id="SSF47336">
    <property type="entry name" value="ACP-like"/>
    <property type="match status" value="2"/>
</dbReference>
<dbReference type="PROSITE" id="PS00455">
    <property type="entry name" value="AMP_BINDING"/>
    <property type="match status" value="1"/>
</dbReference>
<name>A0A0W0VWJ1_9GAMM</name>
<dbReference type="FunFam" id="3.40.50.980:FF:000001">
    <property type="entry name" value="Non-ribosomal peptide synthetase"/>
    <property type="match status" value="1"/>
</dbReference>
<dbReference type="Pfam" id="PF21394">
    <property type="entry name" value="Beta-ketacyl_N"/>
    <property type="match status" value="1"/>
</dbReference>
<dbReference type="SUPFAM" id="SSF53474">
    <property type="entry name" value="alpha/beta-Hydrolases"/>
    <property type="match status" value="1"/>
</dbReference>
<dbReference type="InterPro" id="IPR018201">
    <property type="entry name" value="Ketoacyl_synth_AS"/>
</dbReference>
<dbReference type="Gene3D" id="3.30.300.30">
    <property type="match status" value="1"/>
</dbReference>
<dbReference type="Pfam" id="PF22621">
    <property type="entry name" value="CurL-like_PKS_C"/>
    <property type="match status" value="1"/>
</dbReference>
<dbReference type="Gene3D" id="3.40.50.720">
    <property type="entry name" value="NAD(P)-binding Rossmann-like Domain"/>
    <property type="match status" value="1"/>
</dbReference>
<evidence type="ECO:0000256" key="2">
    <source>
        <dbReference type="ARBA" id="ARBA00005194"/>
    </source>
</evidence>
<keyword evidence="10" id="KW-1185">Reference proteome</keyword>
<dbReference type="PROSITE" id="PS00606">
    <property type="entry name" value="KS3_1"/>
    <property type="match status" value="1"/>
</dbReference>
<protein>
    <submittedName>
        <fullName evidence="9">Polyketide synthase module</fullName>
    </submittedName>
</protein>
<dbReference type="Pfam" id="PF02801">
    <property type="entry name" value="Ketoacyl-synt_C"/>
    <property type="match status" value="1"/>
</dbReference>
<feature type="domain" description="Carrier" evidence="7">
    <location>
        <begin position="2010"/>
        <end position="2085"/>
    </location>
</feature>
<dbReference type="GO" id="GO:0006633">
    <property type="term" value="P:fatty acid biosynthetic process"/>
    <property type="evidence" value="ECO:0007669"/>
    <property type="project" value="UniProtKB-UniPathway"/>
</dbReference>
<dbReference type="RefSeq" id="WP_058453394.1">
    <property type="nucleotide sequence ID" value="NZ_CAAAIB010000001.1"/>
</dbReference>
<dbReference type="Proteomes" id="UP000054908">
    <property type="component" value="Unassembled WGS sequence"/>
</dbReference>
<dbReference type="PANTHER" id="PTHR43775">
    <property type="entry name" value="FATTY ACID SYNTHASE"/>
    <property type="match status" value="1"/>
</dbReference>
<evidence type="ECO:0000256" key="1">
    <source>
        <dbReference type="ARBA" id="ARBA00001957"/>
    </source>
</evidence>
<dbReference type="UniPathway" id="UPA00094"/>
<dbReference type="InterPro" id="IPR010071">
    <property type="entry name" value="AA_adenyl_dom"/>
</dbReference>
<evidence type="ECO:0000313" key="9">
    <source>
        <dbReference type="EMBL" id="KTD24624.1"/>
    </source>
</evidence>
<dbReference type="InterPro" id="IPR050091">
    <property type="entry name" value="PKS_NRPS_Biosynth_Enz"/>
</dbReference>
<dbReference type="InterPro" id="IPR006162">
    <property type="entry name" value="Ppantetheine_attach_site"/>
</dbReference>
<dbReference type="SUPFAM" id="SSF52151">
    <property type="entry name" value="FabD/lysophospholipase-like"/>
    <property type="match status" value="1"/>
</dbReference>
<dbReference type="FunFam" id="1.10.1200.10:FF:000005">
    <property type="entry name" value="Nonribosomal peptide synthetase 1"/>
    <property type="match status" value="1"/>
</dbReference>
<dbReference type="InterPro" id="IPR001031">
    <property type="entry name" value="Thioesterase"/>
</dbReference>
<dbReference type="InterPro" id="IPR013968">
    <property type="entry name" value="PKS_KR"/>
</dbReference>
<dbReference type="InterPro" id="IPR057326">
    <property type="entry name" value="KR_dom"/>
</dbReference>
<reference evidence="9 10" key="1">
    <citation type="submission" date="2015-11" db="EMBL/GenBank/DDBJ databases">
        <title>Genomic analysis of 38 Legionella species identifies large and diverse effector repertoires.</title>
        <authorList>
            <person name="Burstein D."/>
            <person name="Amaro F."/>
            <person name="Zusman T."/>
            <person name="Lifshitz Z."/>
            <person name="Cohen O."/>
            <person name="Gilbert J.A."/>
            <person name="Pupko T."/>
            <person name="Shuman H.A."/>
            <person name="Segal G."/>
        </authorList>
    </citation>
    <scope>NUCLEOTIDE SEQUENCE [LARGE SCALE GENOMIC DNA]</scope>
    <source>
        <strain evidence="9 10">PX-1-G2-E2</strain>
    </source>
</reference>
<dbReference type="Pfam" id="PF00501">
    <property type="entry name" value="AMP-binding"/>
    <property type="match status" value="1"/>
</dbReference>
<dbReference type="InterPro" id="IPR036291">
    <property type="entry name" value="NAD(P)-bd_dom_sf"/>
</dbReference>
<dbReference type="SUPFAM" id="SSF56801">
    <property type="entry name" value="Acetyl-CoA synthetase-like"/>
    <property type="match status" value="1"/>
</dbReference>
<comment type="similarity">
    <text evidence="3">Belongs to the short-chain dehydrogenases/reductases (SDR) family.</text>
</comment>
<dbReference type="InterPro" id="IPR014030">
    <property type="entry name" value="Ketoacyl_synth_N"/>
</dbReference>
<dbReference type="Pfam" id="PF00975">
    <property type="entry name" value="Thioesterase"/>
    <property type="match status" value="1"/>
</dbReference>
<keyword evidence="5" id="KW-0597">Phosphoprotein</keyword>
<dbReference type="Gene3D" id="3.40.50.1820">
    <property type="entry name" value="alpha/beta hydrolase"/>
    <property type="match status" value="1"/>
</dbReference>
<dbReference type="InterPro" id="IPR020841">
    <property type="entry name" value="PKS_Beta-ketoAc_synthase_dom"/>
</dbReference>
<comment type="caution">
    <text evidence="9">The sequence shown here is derived from an EMBL/GenBank/DDBJ whole genome shotgun (WGS) entry which is preliminary data.</text>
</comment>
<dbReference type="Gene3D" id="2.30.38.10">
    <property type="entry name" value="Luciferase, Domain 3"/>
    <property type="match status" value="1"/>
</dbReference>
<evidence type="ECO:0000259" key="7">
    <source>
        <dbReference type="PROSITE" id="PS50075"/>
    </source>
</evidence>
<dbReference type="CDD" id="cd00833">
    <property type="entry name" value="PKS"/>
    <property type="match status" value="1"/>
</dbReference>
<dbReference type="CDD" id="cd08953">
    <property type="entry name" value="KR_2_SDR_x"/>
    <property type="match status" value="1"/>
</dbReference>
<dbReference type="PROSITE" id="PS00012">
    <property type="entry name" value="PHOSPHOPANTETHEINE"/>
    <property type="match status" value="1"/>
</dbReference>
<dbReference type="InterPro" id="IPR036736">
    <property type="entry name" value="ACP-like_sf"/>
</dbReference>
<dbReference type="Gene3D" id="1.10.1200.10">
    <property type="entry name" value="ACP-like"/>
    <property type="match status" value="1"/>
</dbReference>
<dbReference type="InterPro" id="IPR049490">
    <property type="entry name" value="C883_1060-like_KR_N"/>
</dbReference>
<dbReference type="InterPro" id="IPR000873">
    <property type="entry name" value="AMP-dep_synth/lig_dom"/>
</dbReference>
<dbReference type="STRING" id="466.Lmac_2711"/>
<organism evidence="9 10">
    <name type="scientific">Legionella maceachernii</name>
    <dbReference type="NCBI Taxonomy" id="466"/>
    <lineage>
        <taxon>Bacteria</taxon>
        <taxon>Pseudomonadati</taxon>
        <taxon>Pseudomonadota</taxon>
        <taxon>Gammaproteobacteria</taxon>
        <taxon>Legionellales</taxon>
        <taxon>Legionellaceae</taxon>
        <taxon>Legionella</taxon>
    </lineage>
</organism>
<evidence type="ECO:0000313" key="10">
    <source>
        <dbReference type="Proteomes" id="UP000054908"/>
    </source>
</evidence>
<gene>
    <name evidence="9" type="ORF">Lmac_2711</name>
</gene>
<evidence type="ECO:0000256" key="4">
    <source>
        <dbReference type="ARBA" id="ARBA00022450"/>
    </source>
</evidence>
<keyword evidence="4" id="KW-0596">Phosphopantetheine</keyword>
<feature type="domain" description="Carrier" evidence="7">
    <location>
        <begin position="523"/>
        <end position="598"/>
    </location>
</feature>
<dbReference type="InterPro" id="IPR001227">
    <property type="entry name" value="Ac_transferase_dom_sf"/>
</dbReference>
<evidence type="ECO:0000256" key="3">
    <source>
        <dbReference type="ARBA" id="ARBA00006484"/>
    </source>
</evidence>
<dbReference type="SMART" id="SM00827">
    <property type="entry name" value="PKS_AT"/>
    <property type="match status" value="1"/>
</dbReference>
<dbReference type="SMART" id="SM00822">
    <property type="entry name" value="PKS_KR"/>
    <property type="match status" value="1"/>
</dbReference>
<dbReference type="InterPro" id="IPR029058">
    <property type="entry name" value="AB_hydrolase_fold"/>
</dbReference>
<dbReference type="PANTHER" id="PTHR43775:SF51">
    <property type="entry name" value="INACTIVE PHENOLPHTHIOCEROL SYNTHESIS POLYKETIDE SYNTHASE TYPE I PKS1-RELATED"/>
    <property type="match status" value="1"/>
</dbReference>
<dbReference type="Pfam" id="PF08659">
    <property type="entry name" value="KR"/>
    <property type="match status" value="1"/>
</dbReference>
<dbReference type="GO" id="GO:0004315">
    <property type="term" value="F:3-oxoacyl-[acyl-carrier-protein] synthase activity"/>
    <property type="evidence" value="ECO:0007669"/>
    <property type="project" value="InterPro"/>
</dbReference>
<dbReference type="PROSITE" id="PS50075">
    <property type="entry name" value="CARRIER"/>
    <property type="match status" value="2"/>
</dbReference>
<dbReference type="GO" id="GO:0031177">
    <property type="term" value="F:phosphopantetheine binding"/>
    <property type="evidence" value="ECO:0007669"/>
    <property type="project" value="InterPro"/>
</dbReference>
<dbReference type="InterPro" id="IPR014031">
    <property type="entry name" value="Ketoacyl_synth_C"/>
</dbReference>
<accession>A0A0W0VWJ1</accession>
<evidence type="ECO:0000256" key="6">
    <source>
        <dbReference type="ARBA" id="ARBA00022679"/>
    </source>
</evidence>